<feature type="domain" description="Ketosynthase family 3 (KS3)" evidence="4">
    <location>
        <begin position="4"/>
        <end position="407"/>
    </location>
</feature>
<gene>
    <name evidence="5" type="ORF">GGQ55_001387</name>
</gene>
<dbReference type="InterPro" id="IPR000794">
    <property type="entry name" value="Beta-ketoacyl_synthase"/>
</dbReference>
<dbReference type="PANTHER" id="PTHR11712">
    <property type="entry name" value="POLYKETIDE SYNTHASE-RELATED"/>
    <property type="match status" value="1"/>
</dbReference>
<dbReference type="GO" id="GO:0006633">
    <property type="term" value="P:fatty acid biosynthetic process"/>
    <property type="evidence" value="ECO:0007669"/>
    <property type="project" value="InterPro"/>
</dbReference>
<evidence type="ECO:0000256" key="3">
    <source>
        <dbReference type="RuleBase" id="RU003694"/>
    </source>
</evidence>
<dbReference type="GO" id="GO:0004315">
    <property type="term" value="F:3-oxoacyl-[acyl-carrier-protein] synthase activity"/>
    <property type="evidence" value="ECO:0007669"/>
    <property type="project" value="UniProtKB-EC"/>
</dbReference>
<dbReference type="RefSeq" id="WP_179715739.1">
    <property type="nucleotide sequence ID" value="NZ_JACBZT010000001.1"/>
</dbReference>
<dbReference type="AlphaFoldDB" id="A0A853CDD9"/>
<keyword evidence="6" id="KW-1185">Reference proteome</keyword>
<proteinExistence type="inferred from homology"/>
<sequence>MTSPDPVVVVGAGVKAPGGLTADELWASLCDARSFAEPYDDPRLPPEVRVVVARVTGLDPGGYLPPVQVRRFDRCHHLAVAAAHDALSGLAGPLPPPERCAVVCGVGLGANGYHEQQHEELLANGLRRLNPLTIPVVMPSSPAALLSLQFGFRGPVLTLSTACASGADAIGEGAALLRRGAADLVLAGGVDALLTYSVVCSFLRLDAMTRTVTDPELASRPFDADRDGFLLAEGAGFVVLRRLSDAPDAGEVLGTVAGYGSCADAHHLVAPDPEGAGALRCMRLALADAGLGPADVQHVNAHGTSTPAGDRAEAIALSALFPGGSPPVTAVKGTTGHMIGGSGAVEAIMTLRAVRSRIVPPVAGTRRVDPELDLDVVLGRPRPVDAGYGLSNSFGFGGVNACLVLGPPP</sequence>
<dbReference type="InterPro" id="IPR018201">
    <property type="entry name" value="Ketoacyl_synth_AS"/>
</dbReference>
<evidence type="ECO:0000256" key="1">
    <source>
        <dbReference type="ARBA" id="ARBA00008467"/>
    </source>
</evidence>
<protein>
    <submittedName>
        <fullName evidence="5">3-oxoacyl-[acyl-carrier-protein] synthase II</fullName>
        <ecNumber evidence="5">2.3.1.179</ecNumber>
    </submittedName>
</protein>
<dbReference type="Pfam" id="PF00109">
    <property type="entry name" value="ketoacyl-synt"/>
    <property type="match status" value="1"/>
</dbReference>
<organism evidence="5 6">
    <name type="scientific">Petropleomorpha daqingensis</name>
    <dbReference type="NCBI Taxonomy" id="2026353"/>
    <lineage>
        <taxon>Bacteria</taxon>
        <taxon>Bacillati</taxon>
        <taxon>Actinomycetota</taxon>
        <taxon>Actinomycetes</taxon>
        <taxon>Geodermatophilales</taxon>
        <taxon>Geodermatophilaceae</taxon>
        <taxon>Petropleomorpha</taxon>
    </lineage>
</organism>
<dbReference type="Proteomes" id="UP000541969">
    <property type="component" value="Unassembled WGS sequence"/>
</dbReference>
<dbReference type="SUPFAM" id="SSF53901">
    <property type="entry name" value="Thiolase-like"/>
    <property type="match status" value="2"/>
</dbReference>
<evidence type="ECO:0000259" key="4">
    <source>
        <dbReference type="PROSITE" id="PS52004"/>
    </source>
</evidence>
<reference evidence="5 6" key="1">
    <citation type="submission" date="2020-07" db="EMBL/GenBank/DDBJ databases">
        <title>Sequencing the genomes of 1000 actinobacteria strains.</title>
        <authorList>
            <person name="Klenk H.-P."/>
        </authorList>
    </citation>
    <scope>NUCLEOTIDE SEQUENCE [LARGE SCALE GENOMIC DNA]</scope>
    <source>
        <strain evidence="5 6">DSM 104001</strain>
    </source>
</reference>
<evidence type="ECO:0000256" key="2">
    <source>
        <dbReference type="ARBA" id="ARBA00022679"/>
    </source>
</evidence>
<dbReference type="SMART" id="SM00825">
    <property type="entry name" value="PKS_KS"/>
    <property type="match status" value="1"/>
</dbReference>
<keyword evidence="2 3" id="KW-0808">Transferase</keyword>
<keyword evidence="5" id="KW-0012">Acyltransferase</keyword>
<comment type="caution">
    <text evidence="5">The sequence shown here is derived from an EMBL/GenBank/DDBJ whole genome shotgun (WGS) entry which is preliminary data.</text>
</comment>
<evidence type="ECO:0000313" key="5">
    <source>
        <dbReference type="EMBL" id="NYJ05109.1"/>
    </source>
</evidence>
<dbReference type="PANTHER" id="PTHR11712:SF347">
    <property type="entry name" value="BETA KETOACYL-ACYL CARRIER PROTEIN SYNTHASE"/>
    <property type="match status" value="1"/>
</dbReference>
<dbReference type="EMBL" id="JACBZT010000001">
    <property type="protein sequence ID" value="NYJ05109.1"/>
    <property type="molecule type" value="Genomic_DNA"/>
</dbReference>
<dbReference type="PROSITE" id="PS00606">
    <property type="entry name" value="KS3_1"/>
    <property type="match status" value="1"/>
</dbReference>
<accession>A0A853CDD9</accession>
<dbReference type="EC" id="2.3.1.179" evidence="5"/>
<evidence type="ECO:0000313" key="6">
    <source>
        <dbReference type="Proteomes" id="UP000541969"/>
    </source>
</evidence>
<dbReference type="CDD" id="cd00834">
    <property type="entry name" value="KAS_I_II"/>
    <property type="match status" value="1"/>
</dbReference>
<dbReference type="Pfam" id="PF02801">
    <property type="entry name" value="Ketoacyl-synt_C"/>
    <property type="match status" value="1"/>
</dbReference>
<dbReference type="InterPro" id="IPR016039">
    <property type="entry name" value="Thiolase-like"/>
</dbReference>
<dbReference type="InterPro" id="IPR020841">
    <property type="entry name" value="PKS_Beta-ketoAc_synthase_dom"/>
</dbReference>
<dbReference type="InterPro" id="IPR014031">
    <property type="entry name" value="Ketoacyl_synth_C"/>
</dbReference>
<name>A0A853CDD9_9ACTN</name>
<dbReference type="Gene3D" id="3.40.47.10">
    <property type="match status" value="2"/>
</dbReference>
<comment type="similarity">
    <text evidence="1 3">Belongs to the thiolase-like superfamily. Beta-ketoacyl-ACP synthases family.</text>
</comment>
<dbReference type="PROSITE" id="PS52004">
    <property type="entry name" value="KS3_2"/>
    <property type="match status" value="1"/>
</dbReference>
<dbReference type="InterPro" id="IPR014030">
    <property type="entry name" value="Ketoacyl_synth_N"/>
</dbReference>